<keyword evidence="2" id="KW-0812">Transmembrane</keyword>
<evidence type="ECO:0000256" key="2">
    <source>
        <dbReference type="SAM" id="Phobius"/>
    </source>
</evidence>
<sequence>MCWISCMKRAARAIRMAFAARLNTNLARHFIGHKRQQTRGKDQSRTAATSRCHTAKSQAKPAPKAFGTLGTRQILELVYDRSAAAYVRDLSSLVARRCLISLHLSSMRRLFHRLVAGMSTGHFLFPYFINCICFFSDLKY</sequence>
<organism evidence="3">
    <name type="scientific">Ixodes ricinus</name>
    <name type="common">Common tick</name>
    <name type="synonym">Acarus ricinus</name>
    <dbReference type="NCBI Taxonomy" id="34613"/>
    <lineage>
        <taxon>Eukaryota</taxon>
        <taxon>Metazoa</taxon>
        <taxon>Ecdysozoa</taxon>
        <taxon>Arthropoda</taxon>
        <taxon>Chelicerata</taxon>
        <taxon>Arachnida</taxon>
        <taxon>Acari</taxon>
        <taxon>Parasitiformes</taxon>
        <taxon>Ixodida</taxon>
        <taxon>Ixodoidea</taxon>
        <taxon>Ixodidae</taxon>
        <taxon>Ixodinae</taxon>
        <taxon>Ixodes</taxon>
    </lineage>
</organism>
<keyword evidence="2" id="KW-0472">Membrane</keyword>
<keyword evidence="2" id="KW-1133">Transmembrane helix</keyword>
<feature type="transmembrane region" description="Helical" evidence="2">
    <location>
        <begin position="110"/>
        <end position="129"/>
    </location>
</feature>
<dbReference type="AlphaFoldDB" id="A0A147BE62"/>
<feature type="region of interest" description="Disordered" evidence="1">
    <location>
        <begin position="34"/>
        <end position="54"/>
    </location>
</feature>
<reference evidence="3" key="1">
    <citation type="journal article" date="2018" name="PLoS Negl. Trop. Dis.">
        <title>Sialome diversity of ticks revealed by RNAseq of single tick salivary glands.</title>
        <authorList>
            <person name="Perner J."/>
            <person name="Kropackova S."/>
            <person name="Kopacek P."/>
            <person name="Ribeiro J.M."/>
        </authorList>
    </citation>
    <scope>NUCLEOTIDE SEQUENCE</scope>
    <source>
        <strain evidence="3">Siblings of single egg batch collected in Ceske Budejovice</strain>
        <tissue evidence="3">Salivary glands</tissue>
    </source>
</reference>
<evidence type="ECO:0000313" key="3">
    <source>
        <dbReference type="EMBL" id="JAR89059.1"/>
    </source>
</evidence>
<feature type="compositionally biased region" description="Polar residues" evidence="1">
    <location>
        <begin position="45"/>
        <end position="54"/>
    </location>
</feature>
<proteinExistence type="predicted"/>
<dbReference type="EMBL" id="GEGO01006345">
    <property type="protein sequence ID" value="JAR89059.1"/>
    <property type="molecule type" value="Transcribed_RNA"/>
</dbReference>
<accession>A0A147BE62</accession>
<name>A0A147BE62_IXORI</name>
<evidence type="ECO:0000256" key="1">
    <source>
        <dbReference type="SAM" id="MobiDB-lite"/>
    </source>
</evidence>
<protein>
    <submittedName>
        <fullName evidence="3">Uncharacterized protein</fullName>
    </submittedName>
</protein>